<dbReference type="STRING" id="84724.SAMN04488564_103133"/>
<feature type="region of interest" description="Disordered" evidence="1">
    <location>
        <begin position="14"/>
        <end position="34"/>
    </location>
</feature>
<organism evidence="2 3">
    <name type="scientific">Lentzea waywayandensis</name>
    <dbReference type="NCBI Taxonomy" id="84724"/>
    <lineage>
        <taxon>Bacteria</taxon>
        <taxon>Bacillati</taxon>
        <taxon>Actinomycetota</taxon>
        <taxon>Actinomycetes</taxon>
        <taxon>Pseudonocardiales</taxon>
        <taxon>Pseudonocardiaceae</taxon>
        <taxon>Lentzea</taxon>
    </lineage>
</organism>
<accession>A0A1I6DVB4</accession>
<reference evidence="3" key="1">
    <citation type="submission" date="2016-10" db="EMBL/GenBank/DDBJ databases">
        <authorList>
            <person name="Varghese N."/>
            <person name="Submissions S."/>
        </authorList>
    </citation>
    <scope>NUCLEOTIDE SEQUENCE [LARGE SCALE GENOMIC DNA]</scope>
    <source>
        <strain evidence="3">DSM 44232</strain>
    </source>
</reference>
<evidence type="ECO:0000313" key="2">
    <source>
        <dbReference type="EMBL" id="SFR09429.1"/>
    </source>
</evidence>
<evidence type="ECO:0000256" key="1">
    <source>
        <dbReference type="SAM" id="MobiDB-lite"/>
    </source>
</evidence>
<dbReference type="EMBL" id="FOYL01000003">
    <property type="protein sequence ID" value="SFR09429.1"/>
    <property type="molecule type" value="Genomic_DNA"/>
</dbReference>
<gene>
    <name evidence="2" type="ORF">SAMN04488564_103133</name>
</gene>
<feature type="compositionally biased region" description="Low complexity" evidence="1">
    <location>
        <begin position="216"/>
        <end position="232"/>
    </location>
</feature>
<feature type="region of interest" description="Disordered" evidence="1">
    <location>
        <begin position="49"/>
        <end position="140"/>
    </location>
</feature>
<protein>
    <submittedName>
        <fullName evidence="2">Uncharacterized protein</fullName>
    </submittedName>
</protein>
<feature type="region of interest" description="Disordered" evidence="1">
    <location>
        <begin position="216"/>
        <end position="244"/>
    </location>
</feature>
<evidence type="ECO:0000313" key="3">
    <source>
        <dbReference type="Proteomes" id="UP000198583"/>
    </source>
</evidence>
<dbReference type="Proteomes" id="UP000198583">
    <property type="component" value="Unassembled WGS sequence"/>
</dbReference>
<feature type="compositionally biased region" description="Basic and acidic residues" evidence="1">
    <location>
        <begin position="114"/>
        <end position="125"/>
    </location>
</feature>
<name>A0A1I6DVB4_9PSEU</name>
<proteinExistence type="predicted"/>
<sequence length="244" mass="26822">MCGPLLVRLVTKPPHQRAPLRNAPPPNAPGVPSTRVWRRPRFWIRLAGSGAEPQESAAASPRTVTTYGQHNRHPPTQPGDDPQNRRARRRRPHDLRNATDPPSGCTTQATSPPKPDHPHPRDQHFPHPRRNPPKFLKTSATDRRNVRLCGCRKQHSQGTFGAVQGTRAACRRRGAKGRRGPIFAAKCGRTERESGPAALSFKHCLLWTASAGRGPAQAQARARLSSAQPRLLPGAALEQAQTHQ</sequence>
<keyword evidence="3" id="KW-1185">Reference proteome</keyword>
<dbReference type="AlphaFoldDB" id="A0A1I6DVB4"/>